<keyword evidence="2" id="KW-1185">Reference proteome</keyword>
<organism evidence="1 2">
    <name type="scientific">Coemansia furcata</name>
    <dbReference type="NCBI Taxonomy" id="417177"/>
    <lineage>
        <taxon>Eukaryota</taxon>
        <taxon>Fungi</taxon>
        <taxon>Fungi incertae sedis</taxon>
        <taxon>Zoopagomycota</taxon>
        <taxon>Kickxellomycotina</taxon>
        <taxon>Kickxellomycetes</taxon>
        <taxon>Kickxellales</taxon>
        <taxon>Kickxellaceae</taxon>
        <taxon>Coemansia</taxon>
    </lineage>
</organism>
<name>A0ACC1KYC2_9FUNG</name>
<evidence type="ECO:0000313" key="2">
    <source>
        <dbReference type="Proteomes" id="UP001140096"/>
    </source>
</evidence>
<reference evidence="1" key="1">
    <citation type="submission" date="2022-07" db="EMBL/GenBank/DDBJ databases">
        <title>Phylogenomic reconstructions and comparative analyses of Kickxellomycotina fungi.</title>
        <authorList>
            <person name="Reynolds N.K."/>
            <person name="Stajich J.E."/>
            <person name="Barry K."/>
            <person name="Grigoriev I.V."/>
            <person name="Crous P."/>
            <person name="Smith M.E."/>
        </authorList>
    </citation>
    <scope>NUCLEOTIDE SEQUENCE</scope>
    <source>
        <strain evidence="1">CBS 102833</strain>
    </source>
</reference>
<comment type="caution">
    <text evidence="1">The sequence shown here is derived from an EMBL/GenBank/DDBJ whole genome shotgun (WGS) entry which is preliminary data.</text>
</comment>
<sequence length="185" mass="21119">MKGDTKMIKHWSRQLSGTDLYILFSTILTGQNWSAIEGKSLAKSTAPAHFSVGSMMKEHPDILRQITDVLSSVPPVLLLVLKTNDLLRMVDQKLFADQPLAVQQHAQLRTWMRISHYCLIAIRNARSQDIHHSVSRAGFLQTASRIGRLAMNWISFWVYDAALTLYSVVLTIEDVFIRWRAKFAH</sequence>
<dbReference type="EMBL" id="JANBUP010003277">
    <property type="protein sequence ID" value="KAJ2797252.1"/>
    <property type="molecule type" value="Genomic_DNA"/>
</dbReference>
<evidence type="ECO:0000313" key="1">
    <source>
        <dbReference type="EMBL" id="KAJ2797252.1"/>
    </source>
</evidence>
<dbReference type="Proteomes" id="UP001140096">
    <property type="component" value="Unassembled WGS sequence"/>
</dbReference>
<proteinExistence type="predicted"/>
<gene>
    <name evidence="1" type="ORF">H4S07_005995</name>
</gene>
<protein>
    <submittedName>
        <fullName evidence="1">Uncharacterized protein</fullName>
    </submittedName>
</protein>
<accession>A0ACC1KYC2</accession>